<evidence type="ECO:0000313" key="11">
    <source>
        <dbReference type="Proteomes" id="UP000004995"/>
    </source>
</evidence>
<evidence type="ECO:0000256" key="4">
    <source>
        <dbReference type="ARBA" id="ARBA00022679"/>
    </source>
</evidence>
<keyword evidence="3" id="KW-0934">Plastid</keyword>
<evidence type="ECO:0000256" key="1">
    <source>
        <dbReference type="ARBA" id="ARBA00012418"/>
    </source>
</evidence>
<evidence type="ECO:0000259" key="9">
    <source>
        <dbReference type="Pfam" id="PF04998"/>
    </source>
</evidence>
<reference evidence="10" key="2">
    <citation type="submission" date="2018-08" db="UniProtKB">
        <authorList>
            <consortium name="EnsemblPlants"/>
        </authorList>
    </citation>
    <scope>IDENTIFICATION</scope>
    <source>
        <strain evidence="10">Yugu1</strain>
    </source>
</reference>
<dbReference type="PANTHER" id="PTHR34995">
    <property type="entry name" value="DNA-DIRECTED RNA POLYMERASE SUBUNIT BETA"/>
    <property type="match status" value="1"/>
</dbReference>
<keyword evidence="2" id="KW-0240">DNA-directed RNA polymerase</keyword>
<dbReference type="PANTHER" id="PTHR34995:SF1">
    <property type="entry name" value="DNA-DIRECTED RNA POLYMERASE SUBUNIT BETA"/>
    <property type="match status" value="1"/>
</dbReference>
<evidence type="ECO:0000256" key="6">
    <source>
        <dbReference type="ARBA" id="ARBA00022833"/>
    </source>
</evidence>
<proteinExistence type="predicted"/>
<accession>K3Z2X1</accession>
<keyword evidence="11" id="KW-1185">Reference proteome</keyword>
<dbReference type="Proteomes" id="UP000004995">
    <property type="component" value="Unassembled WGS sequence"/>
</dbReference>
<dbReference type="HOGENOM" id="CLU_000524_1_0_1"/>
<keyword evidence="4" id="KW-0808">Transferase</keyword>
<dbReference type="Gene3D" id="1.10.274.100">
    <property type="entry name" value="RNA polymerase Rpb1, domain 3"/>
    <property type="match status" value="1"/>
</dbReference>
<dbReference type="InParanoid" id="K3Z2X1"/>
<keyword evidence="6" id="KW-0862">Zinc</keyword>
<dbReference type="GO" id="GO:0006351">
    <property type="term" value="P:DNA-templated transcription"/>
    <property type="evidence" value="ECO:0000318"/>
    <property type="project" value="GO_Central"/>
</dbReference>
<evidence type="ECO:0000256" key="3">
    <source>
        <dbReference type="ARBA" id="ARBA00022640"/>
    </source>
</evidence>
<evidence type="ECO:0000256" key="5">
    <source>
        <dbReference type="ARBA" id="ARBA00022695"/>
    </source>
</evidence>
<evidence type="ECO:0000256" key="2">
    <source>
        <dbReference type="ARBA" id="ARBA00022478"/>
    </source>
</evidence>
<evidence type="ECO:0000313" key="10">
    <source>
        <dbReference type="EnsemblPlants" id="KQK85738"/>
    </source>
</evidence>
<dbReference type="SUPFAM" id="SSF64484">
    <property type="entry name" value="beta and beta-prime subunits of DNA dependent RNA-polymerase"/>
    <property type="match status" value="1"/>
</dbReference>
<dbReference type="Gramene" id="KQK85738">
    <property type="protein sequence ID" value="KQK85738"/>
    <property type="gene ID" value="SETIT_020889mg"/>
</dbReference>
<feature type="compositionally biased region" description="Acidic residues" evidence="8">
    <location>
        <begin position="646"/>
        <end position="665"/>
    </location>
</feature>
<feature type="compositionally biased region" description="Acidic residues" evidence="8">
    <location>
        <begin position="590"/>
        <end position="600"/>
    </location>
</feature>
<dbReference type="Pfam" id="PF04998">
    <property type="entry name" value="RNA_pol_Rpb1_5"/>
    <property type="match status" value="1"/>
</dbReference>
<dbReference type="ExpressionAtlas" id="K3Z2X1">
    <property type="expression patterns" value="baseline"/>
</dbReference>
<dbReference type="STRING" id="4555.K3Z2X1"/>
<dbReference type="FunCoup" id="K3Z2X1">
    <property type="interactions" value="31"/>
</dbReference>
<dbReference type="CDD" id="cd02655">
    <property type="entry name" value="RNAP_beta'_C"/>
    <property type="match status" value="1"/>
</dbReference>
<dbReference type="GO" id="GO:0000428">
    <property type="term" value="C:DNA-directed RNA polymerase complex"/>
    <property type="evidence" value="ECO:0000318"/>
    <property type="project" value="GO_Central"/>
</dbReference>
<reference evidence="11" key="1">
    <citation type="journal article" date="2012" name="Nat. Biotechnol.">
        <title>Reference genome sequence of the model plant Setaria.</title>
        <authorList>
            <person name="Bennetzen J.L."/>
            <person name="Schmutz J."/>
            <person name="Wang H."/>
            <person name="Percifield R."/>
            <person name="Hawkins J."/>
            <person name="Pontaroli A.C."/>
            <person name="Estep M."/>
            <person name="Feng L."/>
            <person name="Vaughn J.N."/>
            <person name="Grimwood J."/>
            <person name="Jenkins J."/>
            <person name="Barry K."/>
            <person name="Lindquist E."/>
            <person name="Hellsten U."/>
            <person name="Deshpande S."/>
            <person name="Wang X."/>
            <person name="Wu X."/>
            <person name="Mitros T."/>
            <person name="Triplett J."/>
            <person name="Yang X."/>
            <person name="Ye C.Y."/>
            <person name="Mauro-Herrera M."/>
            <person name="Wang L."/>
            <person name="Li P."/>
            <person name="Sharma M."/>
            <person name="Sharma R."/>
            <person name="Ronald P.C."/>
            <person name="Panaud O."/>
            <person name="Kellogg E.A."/>
            <person name="Brutnell T.P."/>
            <person name="Doust A.N."/>
            <person name="Tuskan G.A."/>
            <person name="Rokhsar D."/>
            <person name="Devos K.M."/>
        </authorList>
    </citation>
    <scope>NUCLEOTIDE SEQUENCE [LARGE SCALE GENOMIC DNA]</scope>
    <source>
        <strain evidence="11">cv. Yugu1</strain>
    </source>
</reference>
<keyword evidence="7" id="KW-0804">Transcription</keyword>
<dbReference type="OMA" id="ICANRNS"/>
<dbReference type="Gene3D" id="1.10.1790.20">
    <property type="match status" value="1"/>
</dbReference>
<feature type="compositionally biased region" description="Basic and acidic residues" evidence="8">
    <location>
        <begin position="579"/>
        <end position="589"/>
    </location>
</feature>
<feature type="region of interest" description="Disordered" evidence="8">
    <location>
        <begin position="579"/>
        <end position="672"/>
    </location>
</feature>
<feature type="compositionally biased region" description="Basic and acidic residues" evidence="8">
    <location>
        <begin position="601"/>
        <end position="626"/>
    </location>
</feature>
<dbReference type="InterPro" id="IPR038120">
    <property type="entry name" value="Rpb1_funnel_sf"/>
</dbReference>
<feature type="domain" description="RNA polymerase Rpb1" evidence="9">
    <location>
        <begin position="137"/>
        <end position="505"/>
    </location>
</feature>
<protein>
    <recommendedName>
        <fullName evidence="1">DNA-directed RNA polymerase</fullName>
        <ecNumber evidence="1">2.7.7.6</ecNumber>
    </recommendedName>
</protein>
<evidence type="ECO:0000256" key="8">
    <source>
        <dbReference type="SAM" id="MobiDB-lite"/>
    </source>
</evidence>
<dbReference type="AlphaFoldDB" id="K3Z2X1"/>
<evidence type="ECO:0000256" key="7">
    <source>
        <dbReference type="ARBA" id="ARBA00023163"/>
    </source>
</evidence>
<dbReference type="eggNOG" id="ENOG502QPYA">
    <property type="taxonomic scope" value="Eukaryota"/>
</dbReference>
<dbReference type="GO" id="GO:0003899">
    <property type="term" value="F:DNA-directed RNA polymerase activity"/>
    <property type="evidence" value="ECO:0007669"/>
    <property type="project" value="UniProtKB-EC"/>
</dbReference>
<name>K3Z2X1_SETIT</name>
<dbReference type="GO" id="GO:0003677">
    <property type="term" value="F:DNA binding"/>
    <property type="evidence" value="ECO:0007669"/>
    <property type="project" value="InterPro"/>
</dbReference>
<keyword evidence="5" id="KW-0548">Nucleotidyltransferase</keyword>
<dbReference type="EnsemblPlants" id="KQK85738">
    <property type="protein sequence ID" value="KQK85738"/>
    <property type="gene ID" value="SETIT_020889mg"/>
</dbReference>
<dbReference type="Gene3D" id="1.10.150.390">
    <property type="match status" value="1"/>
</dbReference>
<sequence>MAERANLVFHNKEIDGTAMKRLISRLIDHFGMGYTSHILDQIKTLGFHQATTTSISLGIEDLLTIPSKGWLVQDAEQQSFLLEKHYYYGAVHAVEKLRQSVEIWYATIHQLVGMRGLMADPQGQMIDLPIQSNLREGLSLTEYIISCYGARKGVVDTAVRTADAGYLTRRLVEVVQHIIVRRRDCGTIRGISVSPQNGMTEKLFVQTLIGRVLADDIYIGSRCIAARNQDIGIGLVNRFITAFRAQPFRAQPIYIRTPFTCRSTSWICQLCYGRSPTHGDLVELGEAVGIIAGQSIGEPGTQLTLRTFHTGGVFTGGTADLDLVHPTRTRHGQPAFLCYIDLHVTIQSQDILHSVNIPLKSLILVQNDQYVESEQIQKHIYSESDGEMHWSTDVYHAPEYQYGNLRRLPKTSHLWILSVSMCRSSIASFSLHKDQDQMNTYSFSVHGRYIFDLAMANDQVSHRLLDTFGKKDREILDYLTPDRIVSNGHCNFVYPSILQDNSDLLAKKRRNRFVVPLQYHQEQEKELISCLGISIEIPFMGVLRRNTIFAYFDDPRYRKDKRGSGIVKFRYRTLEEEYRTREEEYRTREEDSEDEYESPENEYRTREGEEGEGKYEILEDKYRTLEDDSEEEYGSSEDGSEKEYGTLEEDSEEDSEDEYGSPEEDSILKKESFIEHRGTKEFSLKYQKEVDQSSSLKVLDNSIIGVDTQLTKNTRSRLGGLVRVKRKKSHTELKIFSGDIHFPEEADKILGRNLATLFPRNLLQEEDNLQLRLVNFISHENSKLTQRIYHTNSQFVRTCLVVNWEQEEKEGARASLVEVRTNDLIRDFLRIELVKSTTSYTRRRYDRTSVGLIPNNRLDRNNTNSFYSKAKIQSLSQHKEAIGTLLNRNKEYPSLMILLQGLKYSLIDENKRISTFDSNIMLEPFHLNWHFLHHDSWEETSAIIHLGQFICQIFIVNMDSFVLRAAKPYLATIGATVHGQYGKILYKGDRLVTFIYEKSRSSDITQGLPKVEQIFEARSIDSLSPNLERRIEDWNERIPRILGVPWGFLIGAELTVAQSHPYRHIEIIIRQVTSKVRVSEDGMSNVFLPGELIGLLRAERAGRALDESIYYRAILLGITRASLNTQSFISEASFQETARVLAKAALRGRIDWLKGLKENVVLGGIIPVGTGFQKFVHRSPQDKNLYFEIQKKNLFASE</sequence>
<dbReference type="InterPro" id="IPR050254">
    <property type="entry name" value="RNA_pol_beta''_euk"/>
</dbReference>
<feature type="compositionally biased region" description="Acidic residues" evidence="8">
    <location>
        <begin position="627"/>
        <end position="638"/>
    </location>
</feature>
<dbReference type="InterPro" id="IPR007081">
    <property type="entry name" value="RNA_pol_Rpb1_5"/>
</dbReference>
<dbReference type="InterPro" id="IPR042102">
    <property type="entry name" value="RNA_pol_Rpb1_3_sf"/>
</dbReference>
<organism evidence="10 11">
    <name type="scientific">Setaria italica</name>
    <name type="common">Foxtail millet</name>
    <name type="synonym">Panicum italicum</name>
    <dbReference type="NCBI Taxonomy" id="4555"/>
    <lineage>
        <taxon>Eukaryota</taxon>
        <taxon>Viridiplantae</taxon>
        <taxon>Streptophyta</taxon>
        <taxon>Embryophyta</taxon>
        <taxon>Tracheophyta</taxon>
        <taxon>Spermatophyta</taxon>
        <taxon>Magnoliopsida</taxon>
        <taxon>Liliopsida</taxon>
        <taxon>Poales</taxon>
        <taxon>Poaceae</taxon>
        <taxon>PACMAD clade</taxon>
        <taxon>Panicoideae</taxon>
        <taxon>Panicodae</taxon>
        <taxon>Paniceae</taxon>
        <taxon>Cenchrinae</taxon>
        <taxon>Setaria</taxon>
    </lineage>
</organism>
<dbReference type="EC" id="2.7.7.6" evidence="1"/>
<dbReference type="Gene3D" id="1.10.132.30">
    <property type="match status" value="1"/>
</dbReference>